<evidence type="ECO:0000259" key="10">
    <source>
        <dbReference type="Pfam" id="PF00551"/>
    </source>
</evidence>
<reference evidence="11 12" key="1">
    <citation type="submission" date="2013-07" db="EMBL/GenBank/DDBJ databases">
        <title>The Genome Sequence of Cryptococcus heveanensis BCC8398.</title>
        <authorList>
            <consortium name="The Broad Institute Genome Sequencing Platform"/>
            <person name="Cuomo C."/>
            <person name="Litvintseva A."/>
            <person name="Chen Y."/>
            <person name="Heitman J."/>
            <person name="Sun S."/>
            <person name="Springer D."/>
            <person name="Dromer F."/>
            <person name="Young S.K."/>
            <person name="Zeng Q."/>
            <person name="Gargeya S."/>
            <person name="Fitzgerald M."/>
            <person name="Abouelleil A."/>
            <person name="Alvarado L."/>
            <person name="Berlin A.M."/>
            <person name="Chapman S.B."/>
            <person name="Dewar J."/>
            <person name="Goldberg J."/>
            <person name="Griggs A."/>
            <person name="Gujja S."/>
            <person name="Hansen M."/>
            <person name="Howarth C."/>
            <person name="Imamovic A."/>
            <person name="Larimer J."/>
            <person name="McCowan C."/>
            <person name="Murphy C."/>
            <person name="Pearson M."/>
            <person name="Priest M."/>
            <person name="Roberts A."/>
            <person name="Saif S."/>
            <person name="Shea T."/>
            <person name="Sykes S."/>
            <person name="Wortman J."/>
            <person name="Nusbaum C."/>
            <person name="Birren B."/>
        </authorList>
    </citation>
    <scope>NUCLEOTIDE SEQUENCE [LARGE SCALE GENOMIC DNA]</scope>
    <source>
        <strain evidence="11 12">BCC8398</strain>
    </source>
</reference>
<comment type="pathway">
    <text evidence="1">Purine metabolism; IMP biosynthesis via de novo pathway; N(2)-formyl-N(1)-(5-phospho-D-ribosyl)glycinamide from N(1)-(5-phospho-D-ribosyl)glycinamide (10-formyl THF route): step 1/1.</text>
</comment>
<dbReference type="InterPro" id="IPR001555">
    <property type="entry name" value="GART_AS"/>
</dbReference>
<dbReference type="GO" id="GO:0006189">
    <property type="term" value="P:'de novo' IMP biosynthetic process"/>
    <property type="evidence" value="ECO:0007669"/>
    <property type="project" value="TreeGrafter"/>
</dbReference>
<dbReference type="Proteomes" id="UP000092666">
    <property type="component" value="Unassembled WGS sequence"/>
</dbReference>
<evidence type="ECO:0000256" key="5">
    <source>
        <dbReference type="ARBA" id="ARBA00038440"/>
    </source>
</evidence>
<dbReference type="PANTHER" id="PTHR43369">
    <property type="entry name" value="PHOSPHORIBOSYLGLYCINAMIDE FORMYLTRANSFERASE"/>
    <property type="match status" value="1"/>
</dbReference>
<dbReference type="SUPFAM" id="SSF53328">
    <property type="entry name" value="Formyltransferase"/>
    <property type="match status" value="2"/>
</dbReference>
<protein>
    <recommendedName>
        <fullName evidence="2">phosphoribosylglycinamide formyltransferase 1</fullName>
        <ecNumber evidence="2">2.1.2.2</ecNumber>
    </recommendedName>
    <alternativeName>
        <fullName evidence="7">5'-phosphoribosylglycinamide transformylase</fullName>
    </alternativeName>
    <alternativeName>
        <fullName evidence="6">GAR transformylase</fullName>
    </alternativeName>
</protein>
<dbReference type="InterPro" id="IPR002376">
    <property type="entry name" value="Formyl_transf_N"/>
</dbReference>
<dbReference type="Gene3D" id="3.40.50.170">
    <property type="entry name" value="Formyl transferase, N-terminal domain"/>
    <property type="match status" value="1"/>
</dbReference>
<keyword evidence="12" id="KW-1185">Reference proteome</keyword>
<comment type="catalytic activity">
    <reaction evidence="8">
        <text>N(1)-(5-phospho-beta-D-ribosyl)glycinamide + (6R)-10-formyltetrahydrofolate = N(2)-formyl-N(1)-(5-phospho-beta-D-ribosyl)glycinamide + (6S)-5,6,7,8-tetrahydrofolate + H(+)</text>
        <dbReference type="Rhea" id="RHEA:15053"/>
        <dbReference type="ChEBI" id="CHEBI:15378"/>
        <dbReference type="ChEBI" id="CHEBI:57453"/>
        <dbReference type="ChEBI" id="CHEBI:143788"/>
        <dbReference type="ChEBI" id="CHEBI:147286"/>
        <dbReference type="ChEBI" id="CHEBI:195366"/>
        <dbReference type="EC" id="2.1.2.2"/>
    </reaction>
</comment>
<dbReference type="Pfam" id="PF00551">
    <property type="entry name" value="Formyl_trans_N"/>
    <property type="match status" value="2"/>
</dbReference>
<sequence>MPSLQETIVPAPAKRVRRITVLISGSGSNLQALLDAAGTPSLPNAAITHVISSRSAAYGLTRARTANPPIPTSVCALKTFQNKNPGATREDYDSEVARLVLDSKPDLIVLAGWMHILSDRFLRILSGEIEPPSKPALGPPQPASLPTQTEPIPSKPSGSDATTTSSTSATTELDASISKLSIQPNSEQSTSAPQSQSTSEKEPDTSAKLPPAPETLHFPIPIINLHPALPGAFDGANAIGRAFDAFHAGQVEGTGVMVHRVVAEVDRGEPLVVRKVEIKKEDKVEDLEARIHEFSQPP</sequence>
<accession>A0A1B9GPC0</accession>
<feature type="domain" description="Formyl transferase N-terminal" evidence="10">
    <location>
        <begin position="18"/>
        <end position="128"/>
    </location>
</feature>
<proteinExistence type="inferred from homology"/>
<feature type="region of interest" description="Disordered" evidence="9">
    <location>
        <begin position="132"/>
        <end position="215"/>
    </location>
</feature>
<evidence type="ECO:0000256" key="3">
    <source>
        <dbReference type="ARBA" id="ARBA00022679"/>
    </source>
</evidence>
<evidence type="ECO:0000313" key="12">
    <source>
        <dbReference type="Proteomes" id="UP000092666"/>
    </source>
</evidence>
<evidence type="ECO:0000256" key="2">
    <source>
        <dbReference type="ARBA" id="ARBA00012254"/>
    </source>
</evidence>
<dbReference type="STRING" id="1296120.A0A1B9GPC0"/>
<dbReference type="OrthoDB" id="5575075at2759"/>
<keyword evidence="3 11" id="KW-0808">Transferase</keyword>
<evidence type="ECO:0000256" key="9">
    <source>
        <dbReference type="SAM" id="MobiDB-lite"/>
    </source>
</evidence>
<evidence type="ECO:0000313" key="11">
    <source>
        <dbReference type="EMBL" id="OCF32853.1"/>
    </source>
</evidence>
<dbReference type="EMBL" id="KV700128">
    <property type="protein sequence ID" value="OCF32853.1"/>
    <property type="molecule type" value="Genomic_DNA"/>
</dbReference>
<dbReference type="AlphaFoldDB" id="A0A1B9GPC0"/>
<gene>
    <name evidence="11" type="ORF">I316_05489</name>
</gene>
<feature type="compositionally biased region" description="Pro residues" evidence="9">
    <location>
        <begin position="132"/>
        <end position="143"/>
    </location>
</feature>
<feature type="domain" description="Formyl transferase N-terminal" evidence="10">
    <location>
        <begin position="217"/>
        <end position="294"/>
    </location>
</feature>
<feature type="compositionally biased region" description="Low complexity" evidence="9">
    <location>
        <begin position="186"/>
        <end position="198"/>
    </location>
</feature>
<dbReference type="PANTHER" id="PTHR43369:SF2">
    <property type="entry name" value="PHOSPHORIBOSYLGLYCINAMIDE FORMYLTRANSFERASE"/>
    <property type="match status" value="1"/>
</dbReference>
<name>A0A1B9GPC0_9TREE</name>
<keyword evidence="4" id="KW-0658">Purine biosynthesis</keyword>
<comment type="similarity">
    <text evidence="5">Belongs to the GART family.</text>
</comment>
<evidence type="ECO:0000256" key="8">
    <source>
        <dbReference type="ARBA" id="ARBA00047664"/>
    </source>
</evidence>
<evidence type="ECO:0000256" key="6">
    <source>
        <dbReference type="ARBA" id="ARBA00041324"/>
    </source>
</evidence>
<dbReference type="GO" id="GO:0005737">
    <property type="term" value="C:cytoplasm"/>
    <property type="evidence" value="ECO:0007669"/>
    <property type="project" value="TreeGrafter"/>
</dbReference>
<dbReference type="PROSITE" id="PS00373">
    <property type="entry name" value="GART"/>
    <property type="match status" value="1"/>
</dbReference>
<organism evidence="11 12">
    <name type="scientific">Kwoniella heveanensis BCC8398</name>
    <dbReference type="NCBI Taxonomy" id="1296120"/>
    <lineage>
        <taxon>Eukaryota</taxon>
        <taxon>Fungi</taxon>
        <taxon>Dikarya</taxon>
        <taxon>Basidiomycota</taxon>
        <taxon>Agaricomycotina</taxon>
        <taxon>Tremellomycetes</taxon>
        <taxon>Tremellales</taxon>
        <taxon>Cryptococcaceae</taxon>
        <taxon>Kwoniella</taxon>
    </lineage>
</organism>
<reference evidence="12" key="2">
    <citation type="submission" date="2013-12" db="EMBL/GenBank/DDBJ databases">
        <title>Evolution of pathogenesis and genome organization in the Tremellales.</title>
        <authorList>
            <person name="Cuomo C."/>
            <person name="Litvintseva A."/>
            <person name="Heitman J."/>
            <person name="Chen Y."/>
            <person name="Sun S."/>
            <person name="Springer D."/>
            <person name="Dromer F."/>
            <person name="Young S."/>
            <person name="Zeng Q."/>
            <person name="Chapman S."/>
            <person name="Gujja S."/>
            <person name="Saif S."/>
            <person name="Birren B."/>
        </authorList>
    </citation>
    <scope>NUCLEOTIDE SEQUENCE [LARGE SCALE GENOMIC DNA]</scope>
    <source>
        <strain evidence="12">BCC8398</strain>
    </source>
</reference>
<feature type="compositionally biased region" description="Low complexity" evidence="9">
    <location>
        <begin position="157"/>
        <end position="176"/>
    </location>
</feature>
<evidence type="ECO:0000256" key="7">
    <source>
        <dbReference type="ARBA" id="ARBA00041682"/>
    </source>
</evidence>
<evidence type="ECO:0000256" key="1">
    <source>
        <dbReference type="ARBA" id="ARBA00005054"/>
    </source>
</evidence>
<evidence type="ECO:0000256" key="4">
    <source>
        <dbReference type="ARBA" id="ARBA00022755"/>
    </source>
</evidence>
<dbReference type="GO" id="GO:0004644">
    <property type="term" value="F:phosphoribosylglycinamide formyltransferase activity"/>
    <property type="evidence" value="ECO:0007669"/>
    <property type="project" value="UniProtKB-EC"/>
</dbReference>
<dbReference type="InterPro" id="IPR036477">
    <property type="entry name" value="Formyl_transf_N_sf"/>
</dbReference>
<dbReference type="EC" id="2.1.2.2" evidence="2"/>